<dbReference type="InterPro" id="IPR042184">
    <property type="entry name" value="YqeY/Aim41_N"/>
</dbReference>
<evidence type="ECO:0000313" key="1">
    <source>
        <dbReference type="EMBL" id="VVM06812.1"/>
    </source>
</evidence>
<dbReference type="AlphaFoldDB" id="A0A5E6MB71"/>
<dbReference type="Proteomes" id="UP000381693">
    <property type="component" value="Unassembled WGS sequence"/>
</dbReference>
<name>A0A5E6MB71_9BACT</name>
<reference evidence="1" key="1">
    <citation type="submission" date="2019-09" db="EMBL/GenBank/DDBJ databases">
        <authorList>
            <person name="Cremers G."/>
        </authorList>
    </citation>
    <scope>NUCLEOTIDE SEQUENCE [LARGE SCALE GENOMIC DNA]</scope>
    <source>
        <strain evidence="1">3B</strain>
    </source>
</reference>
<protein>
    <recommendedName>
        <fullName evidence="3">GatB/YqeY domain-containing protein</fullName>
    </recommendedName>
</protein>
<proteinExistence type="predicted"/>
<dbReference type="InterPro" id="IPR003789">
    <property type="entry name" value="Asn/Gln_tRNA_amidoTrase-B-like"/>
</dbReference>
<gene>
    <name evidence="1" type="ORF">MAMC_01270</name>
</gene>
<evidence type="ECO:0008006" key="3">
    <source>
        <dbReference type="Google" id="ProtNLM"/>
    </source>
</evidence>
<dbReference type="InterPro" id="IPR023168">
    <property type="entry name" value="GatB_Yqey_C_2"/>
</dbReference>
<dbReference type="OrthoDB" id="9794041at2"/>
<keyword evidence="2" id="KW-1185">Reference proteome</keyword>
<comment type="caution">
    <text evidence="1">The sequence shown here is derived from an EMBL/GenBank/DDBJ whole genome shotgun (WGS) entry which is preliminary data.</text>
</comment>
<accession>A0A5E6MB71</accession>
<dbReference type="Gene3D" id="1.10.10.410">
    <property type="match status" value="1"/>
</dbReference>
<dbReference type="GO" id="GO:0016884">
    <property type="term" value="F:carbon-nitrogen ligase activity, with glutamine as amido-N-donor"/>
    <property type="evidence" value="ECO:0007669"/>
    <property type="project" value="InterPro"/>
</dbReference>
<dbReference type="PANTHER" id="PTHR28055">
    <property type="entry name" value="ALTERED INHERITANCE OF MITOCHONDRIA PROTEIN 41, MITOCHONDRIAL"/>
    <property type="match status" value="1"/>
</dbReference>
<dbReference type="PANTHER" id="PTHR28055:SF1">
    <property type="entry name" value="ALTERED INHERITANCE OF MITOCHONDRIA PROTEIN 41, MITOCHONDRIAL"/>
    <property type="match status" value="1"/>
</dbReference>
<organism evidence="1 2">
    <name type="scientific">Methylacidimicrobium cyclopophantes</name>
    <dbReference type="NCBI Taxonomy" id="1041766"/>
    <lineage>
        <taxon>Bacteria</taxon>
        <taxon>Pseudomonadati</taxon>
        <taxon>Verrucomicrobiota</taxon>
        <taxon>Methylacidimicrobium</taxon>
    </lineage>
</organism>
<dbReference type="EMBL" id="CABFUZ020000129">
    <property type="protein sequence ID" value="VVM06812.1"/>
    <property type="molecule type" value="Genomic_DNA"/>
</dbReference>
<dbReference type="SUPFAM" id="SSF89095">
    <property type="entry name" value="GatB/YqeY motif"/>
    <property type="match status" value="1"/>
</dbReference>
<evidence type="ECO:0000313" key="2">
    <source>
        <dbReference type="Proteomes" id="UP000381693"/>
    </source>
</evidence>
<dbReference type="Gene3D" id="1.10.1510.10">
    <property type="entry name" value="Uncharacterised protein YqeY/AIM41 PF09424, N-terminal domain"/>
    <property type="match status" value="1"/>
</dbReference>
<dbReference type="InterPro" id="IPR019004">
    <property type="entry name" value="YqeY/Aim41"/>
</dbReference>
<dbReference type="RefSeq" id="WP_142525289.1">
    <property type="nucleotide sequence ID" value="NZ_CABFUZ020000129.1"/>
</dbReference>
<dbReference type="Pfam" id="PF09424">
    <property type="entry name" value="YqeY"/>
    <property type="match status" value="1"/>
</dbReference>
<sequence length="153" mass="17343">MSLFLRINEELKESMRKRDATRTSALRMLKSAIQYAGLEKKRTGDPTDPEVVAVIAKEIRKREDSIERYRSGQREDLVRHEEDEIEVLREFLPVPLTPEELEVLVREAIRETGATGKSQLGAVMKAALQRAEGRADGKQIREIAERLLGSQGS</sequence>